<feature type="signal peptide" evidence="1">
    <location>
        <begin position="1"/>
        <end position="20"/>
    </location>
</feature>
<keyword evidence="3" id="KW-1185">Reference proteome</keyword>
<dbReference type="InterPro" id="IPR036179">
    <property type="entry name" value="Ig-like_dom_sf"/>
</dbReference>
<sequence length="189" mass="21639">TLIYFIKLLHCVFIYLFIFALDRECSDLRVEGGNITVECSFYIFGKWKLLCKDQCERGNILIETANVVAQSGRYFMTYKEEEFPTRHAVFSVSITQLEKSDSGLYRCYLDRNLDPYLFDSFQLMVTEGERMCNLFTSVMFLIVSLFAASTLGPQSLSTSTTISKQPEITFLNSGALKYILQVISLNPET</sequence>
<dbReference type="AlphaFoldDB" id="A0A668SJD4"/>
<keyword evidence="1" id="KW-0732">Signal</keyword>
<evidence type="ECO:0000313" key="3">
    <source>
        <dbReference type="Proteomes" id="UP000472276"/>
    </source>
</evidence>
<feature type="chain" id="PRO_5044188074" description="Immunoglobulin subtype domain-containing protein" evidence="1">
    <location>
        <begin position="21"/>
        <end position="189"/>
    </location>
</feature>
<reference evidence="2" key="1">
    <citation type="submission" date="2025-08" db="UniProtKB">
        <authorList>
            <consortium name="Ensembl"/>
        </authorList>
    </citation>
    <scope>IDENTIFICATION</scope>
</reference>
<evidence type="ECO:0008006" key="4">
    <source>
        <dbReference type="Google" id="ProtNLM"/>
    </source>
</evidence>
<dbReference type="OMA" id="ECQENIL"/>
<evidence type="ECO:0000256" key="1">
    <source>
        <dbReference type="SAM" id="SignalP"/>
    </source>
</evidence>
<name>A0A668SJD4_OREAU</name>
<evidence type="ECO:0000313" key="2">
    <source>
        <dbReference type="Ensembl" id="ENSOABP00000014678.2"/>
    </source>
</evidence>
<dbReference type="Gene3D" id="2.60.40.10">
    <property type="entry name" value="Immunoglobulins"/>
    <property type="match status" value="1"/>
</dbReference>
<proteinExistence type="predicted"/>
<protein>
    <recommendedName>
        <fullName evidence="4">Immunoglobulin subtype domain-containing protein</fullName>
    </recommendedName>
</protein>
<reference evidence="2" key="2">
    <citation type="submission" date="2025-09" db="UniProtKB">
        <authorList>
            <consortium name="Ensembl"/>
        </authorList>
    </citation>
    <scope>IDENTIFICATION</scope>
</reference>
<dbReference type="Proteomes" id="UP000472276">
    <property type="component" value="Unassembled WGS sequence"/>
</dbReference>
<dbReference type="SUPFAM" id="SSF48726">
    <property type="entry name" value="Immunoglobulin"/>
    <property type="match status" value="1"/>
</dbReference>
<dbReference type="Ensembl" id="ENSOABT00000015145.2">
    <property type="protein sequence ID" value="ENSOABP00000014678.2"/>
    <property type="gene ID" value="ENSOABG00000007364.2"/>
</dbReference>
<accession>A0A668SJD4</accession>
<organism evidence="2 3">
    <name type="scientific">Oreochromis aureus</name>
    <name type="common">Israeli tilapia</name>
    <name type="synonym">Chromis aureus</name>
    <dbReference type="NCBI Taxonomy" id="47969"/>
    <lineage>
        <taxon>Eukaryota</taxon>
        <taxon>Metazoa</taxon>
        <taxon>Chordata</taxon>
        <taxon>Craniata</taxon>
        <taxon>Vertebrata</taxon>
        <taxon>Euteleostomi</taxon>
        <taxon>Actinopterygii</taxon>
        <taxon>Neopterygii</taxon>
        <taxon>Teleostei</taxon>
        <taxon>Neoteleostei</taxon>
        <taxon>Acanthomorphata</taxon>
        <taxon>Ovalentaria</taxon>
        <taxon>Cichlomorphae</taxon>
        <taxon>Cichliformes</taxon>
        <taxon>Cichlidae</taxon>
        <taxon>African cichlids</taxon>
        <taxon>Pseudocrenilabrinae</taxon>
        <taxon>Oreochromini</taxon>
        <taxon>Oreochromis</taxon>
    </lineage>
</organism>
<dbReference type="InterPro" id="IPR013783">
    <property type="entry name" value="Ig-like_fold"/>
</dbReference>